<name>A0A8T1LYH1_CLOSI</name>
<protein>
    <submittedName>
        <fullName evidence="2">Uncharacterized protein</fullName>
    </submittedName>
</protein>
<dbReference type="EMBL" id="NIRI02000076">
    <property type="protein sequence ID" value="KAG5441672.1"/>
    <property type="molecule type" value="Genomic_DNA"/>
</dbReference>
<feature type="signal peptide" evidence="1">
    <location>
        <begin position="1"/>
        <end position="19"/>
    </location>
</feature>
<keyword evidence="1" id="KW-0732">Signal</keyword>
<proteinExistence type="predicted"/>
<keyword evidence="3" id="KW-1185">Reference proteome</keyword>
<reference evidence="2 3" key="2">
    <citation type="journal article" date="2021" name="Genomics">
        <title>High-quality reference genome for Clonorchis sinensis.</title>
        <authorList>
            <person name="Young N.D."/>
            <person name="Stroehlein A.J."/>
            <person name="Kinkar L."/>
            <person name="Wang T."/>
            <person name="Sohn W.M."/>
            <person name="Chang B.C.H."/>
            <person name="Kaur P."/>
            <person name="Weisz D."/>
            <person name="Dudchenko O."/>
            <person name="Aiden E.L."/>
            <person name="Korhonen P.K."/>
            <person name="Gasser R.B."/>
        </authorList>
    </citation>
    <scope>NUCLEOTIDE SEQUENCE [LARGE SCALE GENOMIC DNA]</scope>
    <source>
        <strain evidence="2">Cs-k2</strain>
    </source>
</reference>
<evidence type="ECO:0000313" key="3">
    <source>
        <dbReference type="Proteomes" id="UP000286415"/>
    </source>
</evidence>
<evidence type="ECO:0000313" key="2">
    <source>
        <dbReference type="EMBL" id="KAG5441672.1"/>
    </source>
</evidence>
<dbReference type="Proteomes" id="UP000286415">
    <property type="component" value="Unassembled WGS sequence"/>
</dbReference>
<sequence>MQTLWIISTWLAFLCPVTPYRSLIKDDCSMNRSLFGFYPEDCRFIYCRIPRGKNFVGTMLLRLPPYPLTTITPMVVLENSINRSQKWIRLYDVRVKFPCSPMKLWIYNFNITAEKLKDVDPNDKVEFRLLDERWHIVACVKFTLLLF</sequence>
<dbReference type="OrthoDB" id="6489092at2759"/>
<reference evidence="2 3" key="1">
    <citation type="journal article" date="2018" name="Biotechnol. Adv.">
        <title>Improved genomic resources and new bioinformatic workflow for the carcinogenic parasite Clonorchis sinensis: Biotechnological implications.</title>
        <authorList>
            <person name="Wang D."/>
            <person name="Korhonen P.K."/>
            <person name="Gasser R.B."/>
            <person name="Young N.D."/>
        </authorList>
    </citation>
    <scope>NUCLEOTIDE SEQUENCE [LARGE SCALE GENOMIC DNA]</scope>
    <source>
        <strain evidence="2">Cs-k2</strain>
    </source>
</reference>
<dbReference type="AlphaFoldDB" id="A0A8T1LYH1"/>
<gene>
    <name evidence="2" type="ORF">CSKR_200018</name>
</gene>
<feature type="chain" id="PRO_5035920246" evidence="1">
    <location>
        <begin position="20"/>
        <end position="147"/>
    </location>
</feature>
<organism evidence="2 3">
    <name type="scientific">Clonorchis sinensis</name>
    <name type="common">Chinese liver fluke</name>
    <dbReference type="NCBI Taxonomy" id="79923"/>
    <lineage>
        <taxon>Eukaryota</taxon>
        <taxon>Metazoa</taxon>
        <taxon>Spiralia</taxon>
        <taxon>Lophotrochozoa</taxon>
        <taxon>Platyhelminthes</taxon>
        <taxon>Trematoda</taxon>
        <taxon>Digenea</taxon>
        <taxon>Opisthorchiida</taxon>
        <taxon>Opisthorchiata</taxon>
        <taxon>Opisthorchiidae</taxon>
        <taxon>Clonorchis</taxon>
    </lineage>
</organism>
<comment type="caution">
    <text evidence="2">The sequence shown here is derived from an EMBL/GenBank/DDBJ whole genome shotgun (WGS) entry which is preliminary data.</text>
</comment>
<evidence type="ECO:0000256" key="1">
    <source>
        <dbReference type="SAM" id="SignalP"/>
    </source>
</evidence>
<accession>A0A8T1LYH1</accession>